<dbReference type="PROSITE" id="PS51041">
    <property type="entry name" value="EMI"/>
    <property type="match status" value="1"/>
</dbReference>
<evidence type="ECO:0000256" key="4">
    <source>
        <dbReference type="SAM" id="SignalP"/>
    </source>
</evidence>
<dbReference type="OrthoDB" id="5983381at2759"/>
<reference evidence="6 7" key="1">
    <citation type="submission" date="2019-07" db="EMBL/GenBank/DDBJ databases">
        <title>Draft genome assembly of a fouling barnacle, Amphibalanus amphitrite (Darwin, 1854): The first reference genome for Thecostraca.</title>
        <authorList>
            <person name="Kim W."/>
        </authorList>
    </citation>
    <scope>NUCLEOTIDE SEQUENCE [LARGE SCALE GENOMIC DNA]</scope>
    <source>
        <strain evidence="6">SNU_AA5</strain>
        <tissue evidence="6">Soma without cirri and trophi</tissue>
    </source>
</reference>
<dbReference type="InterPro" id="IPR050149">
    <property type="entry name" value="Collagen_superfamily"/>
</dbReference>
<keyword evidence="1 4" id="KW-0732">Signal</keyword>
<feature type="domain" description="EMI" evidence="5">
    <location>
        <begin position="30"/>
        <end position="105"/>
    </location>
</feature>
<dbReference type="AlphaFoldDB" id="A0A6A4WPB7"/>
<dbReference type="GO" id="GO:0030198">
    <property type="term" value="P:extracellular matrix organization"/>
    <property type="evidence" value="ECO:0007669"/>
    <property type="project" value="TreeGrafter"/>
</dbReference>
<feature type="compositionally biased region" description="Pro residues" evidence="3">
    <location>
        <begin position="187"/>
        <end position="200"/>
    </location>
</feature>
<proteinExistence type="predicted"/>
<feature type="signal peptide" evidence="4">
    <location>
        <begin position="1"/>
        <end position="29"/>
    </location>
</feature>
<feature type="compositionally biased region" description="Pro residues" evidence="3">
    <location>
        <begin position="278"/>
        <end position="295"/>
    </location>
</feature>
<evidence type="ECO:0000256" key="3">
    <source>
        <dbReference type="SAM" id="MobiDB-lite"/>
    </source>
</evidence>
<accession>A0A6A4WPB7</accession>
<gene>
    <name evidence="6" type="primary">CO4A2_1</name>
    <name evidence="6" type="ORF">FJT64_019627</name>
</gene>
<dbReference type="PANTHER" id="PTHR24023">
    <property type="entry name" value="COLLAGEN ALPHA"/>
    <property type="match status" value="1"/>
</dbReference>
<evidence type="ECO:0000256" key="1">
    <source>
        <dbReference type="ARBA" id="ARBA00022729"/>
    </source>
</evidence>
<keyword evidence="7" id="KW-1185">Reference proteome</keyword>
<comment type="caution">
    <text evidence="6">The sequence shown here is derived from an EMBL/GenBank/DDBJ whole genome shotgun (WGS) entry which is preliminary data.</text>
</comment>
<dbReference type="GO" id="GO:0005581">
    <property type="term" value="C:collagen trimer"/>
    <property type="evidence" value="ECO:0007669"/>
    <property type="project" value="UniProtKB-KW"/>
</dbReference>
<dbReference type="GO" id="GO:0030020">
    <property type="term" value="F:extracellular matrix structural constituent conferring tensile strength"/>
    <property type="evidence" value="ECO:0007669"/>
    <property type="project" value="TreeGrafter"/>
</dbReference>
<name>A0A6A4WPB7_AMPAM</name>
<organism evidence="6 7">
    <name type="scientific">Amphibalanus amphitrite</name>
    <name type="common">Striped barnacle</name>
    <name type="synonym">Balanus amphitrite</name>
    <dbReference type="NCBI Taxonomy" id="1232801"/>
    <lineage>
        <taxon>Eukaryota</taxon>
        <taxon>Metazoa</taxon>
        <taxon>Ecdysozoa</taxon>
        <taxon>Arthropoda</taxon>
        <taxon>Crustacea</taxon>
        <taxon>Multicrustacea</taxon>
        <taxon>Cirripedia</taxon>
        <taxon>Thoracica</taxon>
        <taxon>Thoracicalcarea</taxon>
        <taxon>Balanomorpha</taxon>
        <taxon>Balanoidea</taxon>
        <taxon>Balanidae</taxon>
        <taxon>Amphibalaninae</taxon>
        <taxon>Amphibalanus</taxon>
    </lineage>
</organism>
<feature type="region of interest" description="Disordered" evidence="3">
    <location>
        <begin position="129"/>
        <end position="382"/>
    </location>
</feature>
<dbReference type="Proteomes" id="UP000440578">
    <property type="component" value="Unassembled WGS sequence"/>
</dbReference>
<evidence type="ECO:0000259" key="5">
    <source>
        <dbReference type="PROSITE" id="PS51041"/>
    </source>
</evidence>
<feature type="compositionally biased region" description="Gly residues" evidence="3">
    <location>
        <begin position="246"/>
        <end position="261"/>
    </location>
</feature>
<evidence type="ECO:0000256" key="2">
    <source>
        <dbReference type="ARBA" id="ARBA00023157"/>
    </source>
</evidence>
<evidence type="ECO:0000313" key="6">
    <source>
        <dbReference type="EMBL" id="KAF0309217.1"/>
    </source>
</evidence>
<feature type="compositionally biased region" description="Low complexity" evidence="3">
    <location>
        <begin position="433"/>
        <end position="448"/>
    </location>
</feature>
<keyword evidence="6" id="KW-0176">Collagen</keyword>
<feature type="compositionally biased region" description="Low complexity" evidence="3">
    <location>
        <begin position="331"/>
        <end position="350"/>
    </location>
</feature>
<feature type="compositionally biased region" description="Pro residues" evidence="3">
    <location>
        <begin position="161"/>
        <end position="178"/>
    </location>
</feature>
<dbReference type="Pfam" id="PF01391">
    <property type="entry name" value="Collagen"/>
    <property type="match status" value="1"/>
</dbReference>
<keyword evidence="2" id="KW-1015">Disulfide bond</keyword>
<dbReference type="InterPro" id="IPR008160">
    <property type="entry name" value="Collagen"/>
</dbReference>
<evidence type="ECO:0000313" key="7">
    <source>
        <dbReference type="Proteomes" id="UP000440578"/>
    </source>
</evidence>
<dbReference type="PANTHER" id="PTHR24023:SF1112">
    <property type="entry name" value="COL_CUTICLE_N DOMAIN-CONTAINING PROTEIN-RELATED"/>
    <property type="match status" value="1"/>
</dbReference>
<feature type="compositionally biased region" description="Basic residues" evidence="3">
    <location>
        <begin position="464"/>
        <end position="485"/>
    </location>
</feature>
<dbReference type="EMBL" id="VIIS01000423">
    <property type="protein sequence ID" value="KAF0309217.1"/>
    <property type="molecule type" value="Genomic_DNA"/>
</dbReference>
<sequence length="511" mass="52565">MEPARSRLSAVVPLLLLGVVAWQLPQVGAMRNFCPMMVEKRVSCLEKNGTEEYRVPDPRCHLTRNYHDCQQTVVRHKPKYVKAFKTVKVLGTGCCPGFEGPQCKEACFNCTDFSDLVSRLTTLEQFVGIRTGERPQSARPDSPASPPFTGLDAPAGDSPPFEEPQPPAPVSPIGPVSPPGGRECSCPPGPFGPAGPPGPPGRDGATGLPGPPGPEGPAGEPGRDGFPGLSGPVGPEGPPGAPGLPGASGGRSGGQPRGDMGGPALDRPVPEYSVPGSPGLPGPMGRPGPAGPPGQPGIRGEPGLAGLPGVKGEAGQPGLPGPVGQKGEMGLQGLRGPPGDPGLSGLSGPKGDPGEPGPPGLPGAPDGDGAAAGAGGPPPSELAERMAGLEAMVQLLEEKLNELRDSVELAAPGQTVAPGFQTYEYDEDGFQATTEDYGDYYGDYTGSDDYSDYEFQDGADPQSRRKRRPSARRGRTGRLRARANAHLRSDGSGRRRGVSQINTHHAARNQA</sequence>
<dbReference type="GO" id="GO:0005615">
    <property type="term" value="C:extracellular space"/>
    <property type="evidence" value="ECO:0007669"/>
    <property type="project" value="TreeGrafter"/>
</dbReference>
<feature type="region of interest" description="Disordered" evidence="3">
    <location>
        <begin position="429"/>
        <end position="511"/>
    </location>
</feature>
<dbReference type="GO" id="GO:0031012">
    <property type="term" value="C:extracellular matrix"/>
    <property type="evidence" value="ECO:0007669"/>
    <property type="project" value="TreeGrafter"/>
</dbReference>
<dbReference type="Pfam" id="PF07546">
    <property type="entry name" value="EMI"/>
    <property type="match status" value="1"/>
</dbReference>
<feature type="chain" id="PRO_5025646987" evidence="4">
    <location>
        <begin position="30"/>
        <end position="511"/>
    </location>
</feature>
<dbReference type="InterPro" id="IPR011489">
    <property type="entry name" value="EMI_domain"/>
</dbReference>
<protein>
    <submittedName>
        <fullName evidence="6">Collagen alpha-2(IV) chain</fullName>
    </submittedName>
</protein>